<keyword evidence="1 5" id="KW-0245">EGF-like domain</keyword>
<comment type="caution">
    <text evidence="10">The sequence shown here is derived from an EMBL/GenBank/DDBJ whole genome shotgun (WGS) entry which is preliminary data.</text>
</comment>
<evidence type="ECO:0000259" key="8">
    <source>
        <dbReference type="PROSITE" id="PS50026"/>
    </source>
</evidence>
<dbReference type="Gene3D" id="2.10.25.10">
    <property type="entry name" value="Laminin"/>
    <property type="match status" value="3"/>
</dbReference>
<protein>
    <submittedName>
        <fullName evidence="10">Uncharacterized protein</fullName>
    </submittedName>
</protein>
<feature type="domain" description="EGF-like" evidence="8">
    <location>
        <begin position="334"/>
        <end position="372"/>
    </location>
</feature>
<feature type="disulfide bond" evidence="5">
    <location>
        <begin position="280"/>
        <end position="289"/>
    </location>
</feature>
<name>A0AAN5DA11_9BILA</name>
<dbReference type="EMBL" id="BTRK01000006">
    <property type="protein sequence ID" value="GMR58820.1"/>
    <property type="molecule type" value="Genomic_DNA"/>
</dbReference>
<feature type="domain" description="EGF-like" evidence="8">
    <location>
        <begin position="294"/>
        <end position="332"/>
    </location>
</feature>
<dbReference type="PROSITE" id="PS50279">
    <property type="entry name" value="BPTI_KUNITZ_2"/>
    <property type="match status" value="2"/>
</dbReference>
<dbReference type="GO" id="GO:0007157">
    <property type="term" value="P:heterophilic cell-cell adhesion via plasma membrane cell adhesion molecules"/>
    <property type="evidence" value="ECO:0007669"/>
    <property type="project" value="TreeGrafter"/>
</dbReference>
<evidence type="ECO:0000313" key="10">
    <source>
        <dbReference type="EMBL" id="GMR58820.1"/>
    </source>
</evidence>
<evidence type="ECO:0000259" key="9">
    <source>
        <dbReference type="PROSITE" id="PS50279"/>
    </source>
</evidence>
<sequence length="502" mass="58152">MNPSSPFLSTLLLVILRGRVTARGYKPASEMCWDKFDMNYRNQCQAGNWQQRYYFDHASLTCRQFWYDGCRSTSRNLFDDALTCQWLCEAQPMYKSKSCLEDFDHRYKEMCNGGKWRQQWYFDKNTKKCIPFWYDGCKGSTRNLFSDELSCLKTCENPASKDRYSPTPPGPPPTRRTATVSIQGRQQQQQKQQQQQQRQQHSQQRRTTTISRMSVNTAEPTMRTISAMQPWHSNDKHRMREKLGDVFRPNMTNVCESANPCRNNGTCHFSPVKNTYYCYCRSGWRGSHCTEVVDRDPCEFQPCKNGGTCKAKYENKKTLHECFCATGYGGPSCSERPCDSSPCLNNGTCRTTAAASTYFCDCQHDHGGKNCEFVIGKPSILEENFGSEVEKVSSGKAEWVEEMKTRLAGAKKPSSKEKQADEEYKDPETKKRERAQREKDQEVENKKIRDEEAKQKADEEARKAEEEAKRQLELELQMKNQCRNRIKLSHFIAPIIVLIFFP</sequence>
<dbReference type="GO" id="GO:0005886">
    <property type="term" value="C:plasma membrane"/>
    <property type="evidence" value="ECO:0007669"/>
    <property type="project" value="TreeGrafter"/>
</dbReference>
<keyword evidence="2 7" id="KW-0732">Signal</keyword>
<comment type="caution">
    <text evidence="5">Lacks conserved residue(s) required for the propagation of feature annotation.</text>
</comment>
<dbReference type="InterPro" id="IPR000742">
    <property type="entry name" value="EGF"/>
</dbReference>
<proteinExistence type="predicted"/>
<feature type="domain" description="BPTI/Kunitz inhibitor" evidence="9">
    <location>
        <begin position="32"/>
        <end position="88"/>
    </location>
</feature>
<accession>A0AAN5DA11</accession>
<evidence type="ECO:0000256" key="1">
    <source>
        <dbReference type="ARBA" id="ARBA00022536"/>
    </source>
</evidence>
<feature type="domain" description="BPTI/Kunitz inhibitor" evidence="9">
    <location>
        <begin position="99"/>
        <end position="155"/>
    </location>
</feature>
<dbReference type="Proteomes" id="UP001328107">
    <property type="component" value="Unassembled WGS sequence"/>
</dbReference>
<dbReference type="InterPro" id="IPR051022">
    <property type="entry name" value="Notch_Cell-Fate_Det"/>
</dbReference>
<evidence type="ECO:0000313" key="11">
    <source>
        <dbReference type="Proteomes" id="UP001328107"/>
    </source>
</evidence>
<dbReference type="InterPro" id="IPR002223">
    <property type="entry name" value="Kunitz_BPTI"/>
</dbReference>
<dbReference type="CDD" id="cd00054">
    <property type="entry name" value="EGF_CA"/>
    <property type="match status" value="1"/>
</dbReference>
<evidence type="ECO:0000256" key="4">
    <source>
        <dbReference type="ARBA" id="ARBA00023157"/>
    </source>
</evidence>
<dbReference type="InterPro" id="IPR036880">
    <property type="entry name" value="Kunitz_BPTI_sf"/>
</dbReference>
<feature type="compositionally biased region" description="Basic and acidic residues" evidence="6">
    <location>
        <begin position="414"/>
        <end position="468"/>
    </location>
</feature>
<dbReference type="Pfam" id="PF00014">
    <property type="entry name" value="Kunitz_BPTI"/>
    <property type="match status" value="2"/>
</dbReference>
<feature type="domain" description="EGF-like" evidence="8">
    <location>
        <begin position="251"/>
        <end position="290"/>
    </location>
</feature>
<dbReference type="GO" id="GO:0045197">
    <property type="term" value="P:establishment or maintenance of epithelial cell apical/basal polarity"/>
    <property type="evidence" value="ECO:0007669"/>
    <property type="project" value="TreeGrafter"/>
</dbReference>
<keyword evidence="4 5" id="KW-1015">Disulfide bond</keyword>
<feature type="signal peptide" evidence="7">
    <location>
        <begin position="1"/>
        <end position="22"/>
    </location>
</feature>
<evidence type="ECO:0000256" key="3">
    <source>
        <dbReference type="ARBA" id="ARBA00022737"/>
    </source>
</evidence>
<feature type="disulfide bond" evidence="5">
    <location>
        <begin position="362"/>
        <end position="371"/>
    </location>
</feature>
<evidence type="ECO:0000256" key="5">
    <source>
        <dbReference type="PROSITE-ProRule" id="PRU00076"/>
    </source>
</evidence>
<evidence type="ECO:0000256" key="6">
    <source>
        <dbReference type="SAM" id="MobiDB-lite"/>
    </source>
</evidence>
<reference evidence="11" key="1">
    <citation type="submission" date="2022-10" db="EMBL/GenBank/DDBJ databases">
        <title>Genome assembly of Pristionchus species.</title>
        <authorList>
            <person name="Yoshida K."/>
            <person name="Sommer R.J."/>
        </authorList>
    </citation>
    <scope>NUCLEOTIDE SEQUENCE [LARGE SCALE GENOMIC DNA]</scope>
    <source>
        <strain evidence="11">RS5460</strain>
    </source>
</reference>
<evidence type="ECO:0000256" key="7">
    <source>
        <dbReference type="SAM" id="SignalP"/>
    </source>
</evidence>
<dbReference type="SMART" id="SM00181">
    <property type="entry name" value="EGF"/>
    <property type="match status" value="3"/>
</dbReference>
<dbReference type="PANTHER" id="PTHR24049:SF22">
    <property type="entry name" value="DROSOPHILA CRUMBS HOMOLOG"/>
    <property type="match status" value="1"/>
</dbReference>
<gene>
    <name evidence="10" type="ORF">PMAYCL1PPCAC_29015</name>
</gene>
<dbReference type="SMART" id="SM00131">
    <property type="entry name" value="KU"/>
    <property type="match status" value="2"/>
</dbReference>
<evidence type="ECO:0000256" key="2">
    <source>
        <dbReference type="ARBA" id="ARBA00022729"/>
    </source>
</evidence>
<dbReference type="GO" id="GO:0032991">
    <property type="term" value="C:protein-containing complex"/>
    <property type="evidence" value="ECO:0007669"/>
    <property type="project" value="TreeGrafter"/>
</dbReference>
<dbReference type="SUPFAM" id="SSF57196">
    <property type="entry name" value="EGF/Laminin"/>
    <property type="match status" value="3"/>
</dbReference>
<dbReference type="PROSITE" id="PS01186">
    <property type="entry name" value="EGF_2"/>
    <property type="match status" value="1"/>
</dbReference>
<dbReference type="Gene3D" id="4.10.410.10">
    <property type="entry name" value="Pancreatic trypsin inhibitor Kunitz domain"/>
    <property type="match status" value="2"/>
</dbReference>
<feature type="region of interest" description="Disordered" evidence="6">
    <location>
        <begin position="406"/>
        <end position="468"/>
    </location>
</feature>
<keyword evidence="3" id="KW-0677">Repeat</keyword>
<dbReference type="AlphaFoldDB" id="A0AAN5DA11"/>
<keyword evidence="11" id="KW-1185">Reference proteome</keyword>
<dbReference type="SUPFAM" id="SSF57362">
    <property type="entry name" value="BPTI-like"/>
    <property type="match status" value="2"/>
</dbReference>
<dbReference type="PROSITE" id="PS50026">
    <property type="entry name" value="EGF_3"/>
    <property type="match status" value="3"/>
</dbReference>
<feature type="region of interest" description="Disordered" evidence="6">
    <location>
        <begin position="159"/>
        <end position="215"/>
    </location>
</feature>
<feature type="chain" id="PRO_5042980786" evidence="7">
    <location>
        <begin position="23"/>
        <end position="502"/>
    </location>
</feature>
<dbReference type="PANTHER" id="PTHR24049">
    <property type="entry name" value="CRUMBS FAMILY MEMBER"/>
    <property type="match status" value="1"/>
</dbReference>
<organism evidence="10 11">
    <name type="scientific">Pristionchus mayeri</name>
    <dbReference type="NCBI Taxonomy" id="1317129"/>
    <lineage>
        <taxon>Eukaryota</taxon>
        <taxon>Metazoa</taxon>
        <taxon>Ecdysozoa</taxon>
        <taxon>Nematoda</taxon>
        <taxon>Chromadorea</taxon>
        <taxon>Rhabditida</taxon>
        <taxon>Rhabditina</taxon>
        <taxon>Diplogasteromorpha</taxon>
        <taxon>Diplogasteroidea</taxon>
        <taxon>Neodiplogasteridae</taxon>
        <taxon>Pristionchus</taxon>
    </lineage>
</organism>
<feature type="disulfide bond" evidence="5">
    <location>
        <begin position="343"/>
        <end position="360"/>
    </location>
</feature>
<dbReference type="GO" id="GO:0004867">
    <property type="term" value="F:serine-type endopeptidase inhibitor activity"/>
    <property type="evidence" value="ECO:0007669"/>
    <property type="project" value="InterPro"/>
</dbReference>
<feature type="disulfide bond" evidence="5">
    <location>
        <begin position="261"/>
        <end position="278"/>
    </location>
</feature>
<dbReference type="Pfam" id="PF00008">
    <property type="entry name" value="EGF"/>
    <property type="match status" value="2"/>
</dbReference>
<feature type="compositionally biased region" description="Low complexity" evidence="6">
    <location>
        <begin position="175"/>
        <end position="206"/>
    </location>
</feature>
<dbReference type="PROSITE" id="PS00022">
    <property type="entry name" value="EGF_1"/>
    <property type="match status" value="2"/>
</dbReference>